<dbReference type="GO" id="GO:0032790">
    <property type="term" value="P:ribosome disassembly"/>
    <property type="evidence" value="ECO:0007669"/>
    <property type="project" value="TreeGrafter"/>
</dbReference>
<evidence type="ECO:0000256" key="5">
    <source>
        <dbReference type="NCBIfam" id="TIGR00168"/>
    </source>
</evidence>
<dbReference type="Pfam" id="PF00707">
    <property type="entry name" value="IF3_C"/>
    <property type="match status" value="1"/>
</dbReference>
<dbReference type="FunFam" id="3.30.110.10:FF:000001">
    <property type="entry name" value="Translation initiation factor IF-3"/>
    <property type="match status" value="1"/>
</dbReference>
<feature type="domain" description="Translation initiation factor 3 N-terminal" evidence="8">
    <location>
        <begin position="1"/>
        <end position="70"/>
    </location>
</feature>
<evidence type="ECO:0000256" key="1">
    <source>
        <dbReference type="ARBA" id="ARBA00005439"/>
    </source>
</evidence>
<comment type="function">
    <text evidence="4 6">IF-3 binds to the 30S ribosomal subunit and shifts the equilibrium between 70S ribosomes and their 50S and 30S subunits in favor of the free subunits, thus enhancing the availability of 30S subunits on which protein synthesis initiation begins.</text>
</comment>
<evidence type="ECO:0000256" key="6">
    <source>
        <dbReference type="RuleBase" id="RU000646"/>
    </source>
</evidence>
<evidence type="ECO:0000259" key="8">
    <source>
        <dbReference type="Pfam" id="PF05198"/>
    </source>
</evidence>
<dbReference type="PANTHER" id="PTHR10938:SF0">
    <property type="entry name" value="TRANSLATION INITIATION FACTOR IF-3, MITOCHONDRIAL"/>
    <property type="match status" value="1"/>
</dbReference>
<dbReference type="InterPro" id="IPR036788">
    <property type="entry name" value="T_IF-3_C_sf"/>
</dbReference>
<dbReference type="InterPro" id="IPR036787">
    <property type="entry name" value="T_IF-3_N_sf"/>
</dbReference>
<comment type="subunit">
    <text evidence="4 6">Monomer.</text>
</comment>
<dbReference type="InterPro" id="IPR019813">
    <property type="entry name" value="Translation_initiation_fac3_CS"/>
</dbReference>
<comment type="subcellular location">
    <subcellularLocation>
        <location evidence="4 6">Cytoplasm</location>
    </subcellularLocation>
</comment>
<comment type="similarity">
    <text evidence="1 4 6">Belongs to the IF-3 family.</text>
</comment>
<dbReference type="Pfam" id="PF05198">
    <property type="entry name" value="IF3_N"/>
    <property type="match status" value="1"/>
</dbReference>
<proteinExistence type="inferred from homology"/>
<dbReference type="InterPro" id="IPR019815">
    <property type="entry name" value="Translation_initiation_fac_3_C"/>
</dbReference>
<dbReference type="InterPro" id="IPR019814">
    <property type="entry name" value="Translation_initiation_fac_3_N"/>
</dbReference>
<feature type="domain" description="Translation initiation factor 3 C-terminal" evidence="7">
    <location>
        <begin position="77"/>
        <end position="162"/>
    </location>
</feature>
<dbReference type="GO" id="GO:0016020">
    <property type="term" value="C:membrane"/>
    <property type="evidence" value="ECO:0007669"/>
    <property type="project" value="TreeGrafter"/>
</dbReference>
<gene>
    <name evidence="4 9" type="primary">infC</name>
    <name evidence="9" type="ORF">SOO65_15115</name>
</gene>
<dbReference type="PROSITE" id="PS00938">
    <property type="entry name" value="IF3"/>
    <property type="match status" value="1"/>
</dbReference>
<dbReference type="AlphaFoldDB" id="A0AAX4HLH5"/>
<dbReference type="PANTHER" id="PTHR10938">
    <property type="entry name" value="TRANSLATION INITIATION FACTOR IF-3"/>
    <property type="match status" value="1"/>
</dbReference>
<dbReference type="GO" id="GO:0005829">
    <property type="term" value="C:cytosol"/>
    <property type="evidence" value="ECO:0007669"/>
    <property type="project" value="TreeGrafter"/>
</dbReference>
<dbReference type="InterPro" id="IPR001288">
    <property type="entry name" value="Translation_initiation_fac_3"/>
</dbReference>
<evidence type="ECO:0000256" key="4">
    <source>
        <dbReference type="HAMAP-Rule" id="MF_00080"/>
    </source>
</evidence>
<accession>A0AAX4HLH5</accession>
<evidence type="ECO:0000256" key="3">
    <source>
        <dbReference type="ARBA" id="ARBA00022917"/>
    </source>
</evidence>
<dbReference type="NCBIfam" id="TIGR00168">
    <property type="entry name" value="infC"/>
    <property type="match status" value="1"/>
</dbReference>
<keyword evidence="10" id="KW-1185">Reference proteome</keyword>
<evidence type="ECO:0000259" key="7">
    <source>
        <dbReference type="Pfam" id="PF00707"/>
    </source>
</evidence>
<keyword evidence="4" id="KW-0963">Cytoplasm</keyword>
<dbReference type="EMBL" id="CP139487">
    <property type="protein sequence ID" value="WPU64025.1"/>
    <property type="molecule type" value="Genomic_DNA"/>
</dbReference>
<evidence type="ECO:0000256" key="2">
    <source>
        <dbReference type="ARBA" id="ARBA00022540"/>
    </source>
</evidence>
<dbReference type="KEGG" id="psti:SOO65_15115"/>
<dbReference type="HAMAP" id="MF_00080">
    <property type="entry name" value="IF_3"/>
    <property type="match status" value="1"/>
</dbReference>
<evidence type="ECO:0000313" key="9">
    <source>
        <dbReference type="EMBL" id="WPU64025.1"/>
    </source>
</evidence>
<dbReference type="Gene3D" id="3.10.20.80">
    <property type="entry name" value="Translation initiation factor 3 (IF-3), N-terminal domain"/>
    <property type="match status" value="1"/>
</dbReference>
<dbReference type="Gene3D" id="3.30.110.10">
    <property type="entry name" value="Translation initiation factor 3 (IF-3), C-terminal domain"/>
    <property type="match status" value="1"/>
</dbReference>
<dbReference type="Proteomes" id="UP001324634">
    <property type="component" value="Chromosome"/>
</dbReference>
<name>A0AAX4HLH5_9BACT</name>
<protein>
    <recommendedName>
        <fullName evidence="4 5">Translation initiation factor IF-3</fullName>
    </recommendedName>
</protein>
<dbReference type="GO" id="GO:0043022">
    <property type="term" value="F:ribosome binding"/>
    <property type="evidence" value="ECO:0007669"/>
    <property type="project" value="TreeGrafter"/>
</dbReference>
<dbReference type="GO" id="GO:0003743">
    <property type="term" value="F:translation initiation factor activity"/>
    <property type="evidence" value="ECO:0007669"/>
    <property type="project" value="UniProtKB-UniRule"/>
</dbReference>
<keyword evidence="2 4" id="KW-0396">Initiation factor</keyword>
<organism evidence="9 10">
    <name type="scientific">Peredibacter starrii</name>
    <dbReference type="NCBI Taxonomy" id="28202"/>
    <lineage>
        <taxon>Bacteria</taxon>
        <taxon>Pseudomonadati</taxon>
        <taxon>Bdellovibrionota</taxon>
        <taxon>Bacteriovoracia</taxon>
        <taxon>Bacteriovoracales</taxon>
        <taxon>Bacteriovoracaceae</taxon>
        <taxon>Peredibacter</taxon>
    </lineage>
</organism>
<keyword evidence="3 4" id="KW-0648">Protein biosynthesis</keyword>
<reference evidence="9 10" key="1">
    <citation type="submission" date="2023-11" db="EMBL/GenBank/DDBJ databases">
        <title>Peredibacter starrii A3.12.</title>
        <authorList>
            <person name="Mitchell R.J."/>
        </authorList>
    </citation>
    <scope>NUCLEOTIDE SEQUENCE [LARGE SCALE GENOMIC DNA]</scope>
    <source>
        <strain evidence="9 10">A3.12</strain>
    </source>
</reference>
<dbReference type="RefSeq" id="WP_321391938.1">
    <property type="nucleotide sequence ID" value="NZ_CP139487.1"/>
</dbReference>
<sequence length="166" mass="18933">MNERIRAHEIRLLGDDGKAYGIVTLAQARIMADSEGLDLIEISPNAVPPVVKMMDYGKYKYQIQKKLAEAKKKQVVIEIKEIKFRPNIEKHDMEVKLNHIEKFLDHGDKVKLLMQFRGREMAHKEIGLAKFDEIVKQILEKGAVIEAPSKMMGNRVIAMVAPGKKK</sequence>
<dbReference type="SUPFAM" id="SSF54364">
    <property type="entry name" value="Translation initiation factor IF3, N-terminal domain"/>
    <property type="match status" value="1"/>
</dbReference>
<dbReference type="SUPFAM" id="SSF55200">
    <property type="entry name" value="Translation initiation factor IF3, C-terminal domain"/>
    <property type="match status" value="1"/>
</dbReference>
<evidence type="ECO:0000313" key="10">
    <source>
        <dbReference type="Proteomes" id="UP001324634"/>
    </source>
</evidence>